<comment type="subcellular location">
    <subcellularLocation>
        <location evidence="1">Membrane</location>
    </subcellularLocation>
</comment>
<dbReference type="InterPro" id="IPR003599">
    <property type="entry name" value="Ig_sub"/>
</dbReference>
<dbReference type="GO" id="GO:0050852">
    <property type="term" value="P:T cell receptor signaling pathway"/>
    <property type="evidence" value="ECO:0007669"/>
    <property type="project" value="TreeGrafter"/>
</dbReference>
<dbReference type="InterPro" id="IPR013106">
    <property type="entry name" value="Ig_V-set"/>
</dbReference>
<feature type="domain" description="Ig-like" evidence="6">
    <location>
        <begin position="8"/>
        <end position="116"/>
    </location>
</feature>
<sequence length="302" mass="33488">MLVIICPPDVPTVTVMEGSDVLLRCSPNPLKNLRKELFDWKMGETTDHKKDVFMYRDGDYDGNTLDGQHEQFRGRVSHFPDQLINGNASILIRNTQIEDTGLYTCIFPFLQDQRVSMRLVVEPTFRDRSGKIPGVAHKPYVSICGVLDSGVRLKCEVEGASPKPELQWLDSDGVVLPAEHPEVSQTGRLFDVTLQTTVNSTNTFYCVVKQENFHHQIKRNITVPEKLFQKTCREVDHGLFSSGVALGIFIGALIGAFLLAVGLALLVATNRMTVSFNKGRHQPAESPSALPLNGKQNGQTGP</sequence>
<evidence type="ECO:0000256" key="4">
    <source>
        <dbReference type="SAM" id="MobiDB-lite"/>
    </source>
</evidence>
<evidence type="ECO:0000256" key="1">
    <source>
        <dbReference type="ARBA" id="ARBA00004370"/>
    </source>
</evidence>
<accession>A0A3Q1FJH6</accession>
<proteinExistence type="predicted"/>
<evidence type="ECO:0000256" key="5">
    <source>
        <dbReference type="SAM" id="Phobius"/>
    </source>
</evidence>
<dbReference type="InParanoid" id="A0A3Q1FJH6"/>
<keyword evidence="5" id="KW-0812">Transmembrane</keyword>
<dbReference type="Proteomes" id="UP000257200">
    <property type="component" value="Unplaced"/>
</dbReference>
<dbReference type="GO" id="GO:0005102">
    <property type="term" value="F:signaling receptor binding"/>
    <property type="evidence" value="ECO:0007669"/>
    <property type="project" value="TreeGrafter"/>
</dbReference>
<evidence type="ECO:0000256" key="2">
    <source>
        <dbReference type="ARBA" id="ARBA00023136"/>
    </source>
</evidence>
<dbReference type="InterPro" id="IPR036179">
    <property type="entry name" value="Ig-like_dom_sf"/>
</dbReference>
<dbReference type="GO" id="GO:0009897">
    <property type="term" value="C:external side of plasma membrane"/>
    <property type="evidence" value="ECO:0007669"/>
    <property type="project" value="TreeGrafter"/>
</dbReference>
<reference evidence="7" key="2">
    <citation type="submission" date="2025-09" db="UniProtKB">
        <authorList>
            <consortium name="Ensembl"/>
        </authorList>
    </citation>
    <scope>IDENTIFICATION</scope>
</reference>
<dbReference type="SMART" id="SM00409">
    <property type="entry name" value="IG"/>
    <property type="match status" value="1"/>
</dbReference>
<dbReference type="Pfam" id="PF07686">
    <property type="entry name" value="V-set"/>
    <property type="match status" value="1"/>
</dbReference>
<feature type="transmembrane region" description="Helical" evidence="5">
    <location>
        <begin position="239"/>
        <end position="268"/>
    </location>
</feature>
<evidence type="ECO:0000259" key="6">
    <source>
        <dbReference type="PROSITE" id="PS50835"/>
    </source>
</evidence>
<protein>
    <submittedName>
        <fullName evidence="7">Butyrophilin-like protein 1</fullName>
    </submittedName>
</protein>
<dbReference type="STRING" id="80966.ENSAPOP00000007020"/>
<dbReference type="InterPro" id="IPR053896">
    <property type="entry name" value="BTN3A2-like_Ig-C"/>
</dbReference>
<dbReference type="GO" id="GO:0001817">
    <property type="term" value="P:regulation of cytokine production"/>
    <property type="evidence" value="ECO:0007669"/>
    <property type="project" value="TreeGrafter"/>
</dbReference>
<dbReference type="Gene3D" id="2.60.40.10">
    <property type="entry name" value="Immunoglobulins"/>
    <property type="match status" value="2"/>
</dbReference>
<evidence type="ECO:0000256" key="3">
    <source>
        <dbReference type="ARBA" id="ARBA00023319"/>
    </source>
</evidence>
<dbReference type="Ensembl" id="ENSAPOT00000005662.1">
    <property type="protein sequence ID" value="ENSAPOP00000007020.1"/>
    <property type="gene ID" value="ENSAPOG00000008901.1"/>
</dbReference>
<keyword evidence="2 5" id="KW-0472">Membrane</keyword>
<dbReference type="InterPro" id="IPR050504">
    <property type="entry name" value="IgSF_BTN/MOG"/>
</dbReference>
<dbReference type="InterPro" id="IPR007110">
    <property type="entry name" value="Ig-like_dom"/>
</dbReference>
<dbReference type="PANTHER" id="PTHR24100:SF151">
    <property type="entry name" value="ICOS LIGAND"/>
    <property type="match status" value="1"/>
</dbReference>
<keyword evidence="3" id="KW-0393">Immunoglobulin domain</keyword>
<dbReference type="PANTHER" id="PTHR24100">
    <property type="entry name" value="BUTYROPHILIN"/>
    <property type="match status" value="1"/>
</dbReference>
<dbReference type="PROSITE" id="PS50835">
    <property type="entry name" value="IG_LIKE"/>
    <property type="match status" value="2"/>
</dbReference>
<evidence type="ECO:0000313" key="8">
    <source>
        <dbReference type="Proteomes" id="UP000257200"/>
    </source>
</evidence>
<organism evidence="7 8">
    <name type="scientific">Acanthochromis polyacanthus</name>
    <name type="common">spiny chromis</name>
    <dbReference type="NCBI Taxonomy" id="80966"/>
    <lineage>
        <taxon>Eukaryota</taxon>
        <taxon>Metazoa</taxon>
        <taxon>Chordata</taxon>
        <taxon>Craniata</taxon>
        <taxon>Vertebrata</taxon>
        <taxon>Euteleostomi</taxon>
        <taxon>Actinopterygii</taxon>
        <taxon>Neopterygii</taxon>
        <taxon>Teleostei</taxon>
        <taxon>Neoteleostei</taxon>
        <taxon>Acanthomorphata</taxon>
        <taxon>Ovalentaria</taxon>
        <taxon>Pomacentridae</taxon>
        <taxon>Acanthochromis</taxon>
    </lineage>
</organism>
<keyword evidence="8" id="KW-1185">Reference proteome</keyword>
<dbReference type="SUPFAM" id="SSF48726">
    <property type="entry name" value="Immunoglobulin"/>
    <property type="match status" value="2"/>
</dbReference>
<feature type="region of interest" description="Disordered" evidence="4">
    <location>
        <begin position="278"/>
        <end position="302"/>
    </location>
</feature>
<evidence type="ECO:0000313" key="7">
    <source>
        <dbReference type="Ensembl" id="ENSAPOP00000007020.1"/>
    </source>
</evidence>
<name>A0A3Q1FJH6_9TELE</name>
<dbReference type="GeneTree" id="ENSGT00940000173056"/>
<reference evidence="7" key="1">
    <citation type="submission" date="2025-08" db="UniProtKB">
        <authorList>
            <consortium name="Ensembl"/>
        </authorList>
    </citation>
    <scope>IDENTIFICATION</scope>
</reference>
<dbReference type="Pfam" id="PF22705">
    <property type="entry name" value="C2-set_3"/>
    <property type="match status" value="1"/>
</dbReference>
<dbReference type="AlphaFoldDB" id="A0A3Q1FJH6"/>
<keyword evidence="5" id="KW-1133">Transmembrane helix</keyword>
<dbReference type="InterPro" id="IPR013783">
    <property type="entry name" value="Ig-like_fold"/>
</dbReference>
<feature type="domain" description="Ig-like" evidence="6">
    <location>
        <begin position="133"/>
        <end position="222"/>
    </location>
</feature>